<keyword evidence="2" id="KW-0812">Transmembrane</keyword>
<dbReference type="Proteomes" id="UP001054902">
    <property type="component" value="Unassembled WGS sequence"/>
</dbReference>
<keyword evidence="2" id="KW-1133">Transmembrane helix</keyword>
<feature type="transmembrane region" description="Helical" evidence="2">
    <location>
        <begin position="242"/>
        <end position="268"/>
    </location>
</feature>
<keyword evidence="2" id="KW-0472">Membrane</keyword>
<organism evidence="3 4">
    <name type="scientific">Chaetoceros tenuissimus</name>
    <dbReference type="NCBI Taxonomy" id="426638"/>
    <lineage>
        <taxon>Eukaryota</taxon>
        <taxon>Sar</taxon>
        <taxon>Stramenopiles</taxon>
        <taxon>Ochrophyta</taxon>
        <taxon>Bacillariophyta</taxon>
        <taxon>Coscinodiscophyceae</taxon>
        <taxon>Chaetocerotophycidae</taxon>
        <taxon>Chaetocerotales</taxon>
        <taxon>Chaetocerotaceae</taxon>
        <taxon>Chaetoceros</taxon>
    </lineage>
</organism>
<feature type="transmembrane region" description="Helical" evidence="2">
    <location>
        <begin position="44"/>
        <end position="68"/>
    </location>
</feature>
<name>A0AAD3D8J9_9STRA</name>
<evidence type="ECO:0000256" key="1">
    <source>
        <dbReference type="SAM" id="MobiDB-lite"/>
    </source>
</evidence>
<gene>
    <name evidence="3" type="ORF">CTEN210_16274</name>
</gene>
<evidence type="ECO:0000313" key="3">
    <source>
        <dbReference type="EMBL" id="GFH59798.1"/>
    </source>
</evidence>
<dbReference type="AlphaFoldDB" id="A0AAD3D8J9"/>
<evidence type="ECO:0000313" key="4">
    <source>
        <dbReference type="Proteomes" id="UP001054902"/>
    </source>
</evidence>
<sequence>MAFARNKLSSSSFPFNVDFISLGCATVLIFLITKKSREGLKSSVYNRTMFALSVYAIITAVNNLISMSIFDKEMKSTLISNLVGGIDYFGYMGFIMESSWLCLYFFIKIRYFLNDDSIPKYLEFFGVHGFIVLYSIRMASKAIHYNLIEPNTMLKTWDIPWKPQCFEQDSVYYEGGICSDYRSLISVTEVFDQNIPVLFLFLIIYTTYRDEQKVRPNPGTLDEDSEASQDSLQATRGIALQAFVYIVFILASLYPIQGVFLLAIYCWYQVTDIKRSNPDIDTLIALKQLFTTIDNVEADEATGEKSKLLMDGLAIVDEEFNYKSYQRIGEMLHLDANNEDNDDDEDDDEQHRFHAYGEDNIGADDIFLTEQDQFDIDVKLDDAINRVMARRKHRDVGNNNNSLQEQSSFGRYKDEMDDISSQQLSYMSRDLPAVGKHKDEMEDVSSQQLSYMSRDFDGFSQSGLSGFTDFTRSVVGKDNIGTSDQDNFSRQMSQEEQHRDFHSSPPSHHKNGGNDTQN</sequence>
<feature type="transmembrane region" description="Helical" evidence="2">
    <location>
        <begin position="88"/>
        <end position="107"/>
    </location>
</feature>
<accession>A0AAD3D8J9</accession>
<proteinExistence type="predicted"/>
<keyword evidence="4" id="KW-1185">Reference proteome</keyword>
<protein>
    <submittedName>
        <fullName evidence="3">Uncharacterized protein</fullName>
    </submittedName>
</protein>
<feature type="compositionally biased region" description="Polar residues" evidence="1">
    <location>
        <begin position="480"/>
        <end position="492"/>
    </location>
</feature>
<feature type="compositionally biased region" description="Basic and acidic residues" evidence="1">
    <location>
        <begin position="493"/>
        <end position="502"/>
    </location>
</feature>
<comment type="caution">
    <text evidence="3">The sequence shown here is derived from an EMBL/GenBank/DDBJ whole genome shotgun (WGS) entry which is preliminary data.</text>
</comment>
<feature type="region of interest" description="Disordered" evidence="1">
    <location>
        <begin position="474"/>
        <end position="518"/>
    </location>
</feature>
<reference evidence="3 4" key="1">
    <citation type="journal article" date="2021" name="Sci. Rep.">
        <title>The genome of the diatom Chaetoceros tenuissimus carries an ancient integrated fragment of an extant virus.</title>
        <authorList>
            <person name="Hongo Y."/>
            <person name="Kimura K."/>
            <person name="Takaki Y."/>
            <person name="Yoshida Y."/>
            <person name="Baba S."/>
            <person name="Kobayashi G."/>
            <person name="Nagasaki K."/>
            <person name="Hano T."/>
            <person name="Tomaru Y."/>
        </authorList>
    </citation>
    <scope>NUCLEOTIDE SEQUENCE [LARGE SCALE GENOMIC DNA]</scope>
    <source>
        <strain evidence="3 4">NIES-3715</strain>
    </source>
</reference>
<evidence type="ECO:0000256" key="2">
    <source>
        <dbReference type="SAM" id="Phobius"/>
    </source>
</evidence>
<dbReference type="EMBL" id="BLLK01000069">
    <property type="protein sequence ID" value="GFH59798.1"/>
    <property type="molecule type" value="Genomic_DNA"/>
</dbReference>
<feature type="transmembrane region" description="Helical" evidence="2">
    <location>
        <begin position="12"/>
        <end position="32"/>
    </location>
</feature>